<reference evidence="1 2" key="1">
    <citation type="submission" date="2015-07" db="EMBL/GenBank/DDBJ databases">
        <authorList>
            <consortium name="Pathogen Informatics"/>
        </authorList>
    </citation>
    <scope>NUCLEOTIDE SEQUENCE [LARGE SCALE GENOMIC DNA]</scope>
    <source>
        <strain evidence="1 2">A325</strain>
    </source>
</reference>
<sequence>MRPSYVRSQCCKRLRQTKFFHVRKSSQGHAPSYVASIPHHHESTVLDRGDHLPPRCARLVVSTSSNHGHPWAIWHTDSSATPDTQVRRLNANQTLPSTFEREASIEVIVYPARE</sequence>
<proteinExistence type="predicted"/>
<protein>
    <submittedName>
        <fullName evidence="1">Uncharacterized protein</fullName>
    </submittedName>
</protein>
<dbReference type="AlphaFoldDB" id="A0A655ZE97"/>
<organism evidence="1 2">
    <name type="scientific">Vibrio cholerae</name>
    <dbReference type="NCBI Taxonomy" id="666"/>
    <lineage>
        <taxon>Bacteria</taxon>
        <taxon>Pseudomonadati</taxon>
        <taxon>Pseudomonadota</taxon>
        <taxon>Gammaproteobacteria</taxon>
        <taxon>Vibrionales</taxon>
        <taxon>Vibrionaceae</taxon>
        <taxon>Vibrio</taxon>
    </lineage>
</organism>
<gene>
    <name evidence="1" type="ORF">ERS013201_03211</name>
</gene>
<evidence type="ECO:0000313" key="1">
    <source>
        <dbReference type="EMBL" id="CSC66547.1"/>
    </source>
</evidence>
<name>A0A655ZE97_VIBCL</name>
<evidence type="ECO:0000313" key="2">
    <source>
        <dbReference type="Proteomes" id="UP000046067"/>
    </source>
</evidence>
<dbReference type="EMBL" id="CWQJ01000026">
    <property type="protein sequence ID" value="CSC66547.1"/>
    <property type="molecule type" value="Genomic_DNA"/>
</dbReference>
<dbReference type="Proteomes" id="UP000046067">
    <property type="component" value="Unassembled WGS sequence"/>
</dbReference>
<accession>A0A655ZE97</accession>